<dbReference type="RefSeq" id="WP_164354505.1">
    <property type="nucleotide sequence ID" value="NZ_JAABNT010000009.1"/>
</dbReference>
<dbReference type="InterPro" id="IPR050697">
    <property type="entry name" value="Adenylyl/Guanylyl_Cyclase_3/4"/>
</dbReference>
<evidence type="ECO:0000313" key="2">
    <source>
        <dbReference type="EMBL" id="NEK23576.1"/>
    </source>
</evidence>
<dbReference type="PROSITE" id="PS50125">
    <property type="entry name" value="GUANYLATE_CYCLASE_2"/>
    <property type="match status" value="1"/>
</dbReference>
<dbReference type="InterPro" id="IPR001054">
    <property type="entry name" value="A/G_cyclase"/>
</dbReference>
<sequence>MVVEQKPLALETRRLAAVAFADVAGFSRLIAEDDAWAISQWDSLREELLLPLLKQYEGRLVDTAGDAILVEFRSTIMALRWAVDAQKASKSKARDGTKDPLQLRIAVNIEDVLVHEGDILGDGVNIASRIHDAIEPGQIVTTGLVRELVGNRVNARFIDLGTPRLKNIKRIVHVFQVASVTGTNADESTLHQPFIEWTSRPAVAILPFRAGSGHEMEEYFGSGITEDIISGLSRSHAFHVIARASTLQFADRSTDIRDIASQLGVNYVMDGSVRRHGDKLRISAELVDVALNRSIWSDRFDGDAEDLFDFQDTIVASVVGSFEPRLKAHGIEKVRNRSTDSLDAYDCVLKAASELYRFKDQGYSNSGFALRRAMELDPTYARAYAYSAWRLNYLFGEGRSNDPDRDKKARD</sequence>
<evidence type="ECO:0000259" key="1">
    <source>
        <dbReference type="PROSITE" id="PS50125"/>
    </source>
</evidence>
<gene>
    <name evidence="2" type="ORF">GV827_14335</name>
</gene>
<dbReference type="Gene3D" id="3.40.50.10070">
    <property type="entry name" value="TolB, N-terminal domain"/>
    <property type="match status" value="1"/>
</dbReference>
<proteinExistence type="predicted"/>
<dbReference type="Gene3D" id="3.30.70.1230">
    <property type="entry name" value="Nucleotide cyclase"/>
    <property type="match status" value="1"/>
</dbReference>
<dbReference type="GO" id="GO:0004016">
    <property type="term" value="F:adenylate cyclase activity"/>
    <property type="evidence" value="ECO:0007669"/>
    <property type="project" value="UniProtKB-ARBA"/>
</dbReference>
<organism evidence="2 3">
    <name type="scientific">Sulfitobacter sediminilitoris</name>
    <dbReference type="NCBI Taxonomy" id="2698830"/>
    <lineage>
        <taxon>Bacteria</taxon>
        <taxon>Pseudomonadati</taxon>
        <taxon>Pseudomonadota</taxon>
        <taxon>Alphaproteobacteria</taxon>
        <taxon>Rhodobacterales</taxon>
        <taxon>Roseobacteraceae</taxon>
        <taxon>Sulfitobacter</taxon>
    </lineage>
</organism>
<dbReference type="GO" id="GO:0015031">
    <property type="term" value="P:protein transport"/>
    <property type="evidence" value="ECO:0007669"/>
    <property type="project" value="InterPro"/>
</dbReference>
<dbReference type="Proteomes" id="UP000468591">
    <property type="component" value="Unassembled WGS sequence"/>
</dbReference>
<dbReference type="EMBL" id="JAABNT010000009">
    <property type="protein sequence ID" value="NEK23576.1"/>
    <property type="molecule type" value="Genomic_DNA"/>
</dbReference>
<dbReference type="GO" id="GO:0035556">
    <property type="term" value="P:intracellular signal transduction"/>
    <property type="evidence" value="ECO:0007669"/>
    <property type="project" value="InterPro"/>
</dbReference>
<dbReference type="InterPro" id="IPR029787">
    <property type="entry name" value="Nucleotide_cyclase"/>
</dbReference>
<dbReference type="PANTHER" id="PTHR43081:SF19">
    <property type="entry name" value="PH-SENSITIVE ADENYLATE CYCLASE RV1264"/>
    <property type="match status" value="1"/>
</dbReference>
<accession>A0A6P0CEP0</accession>
<dbReference type="GO" id="GO:0042597">
    <property type="term" value="C:periplasmic space"/>
    <property type="evidence" value="ECO:0007669"/>
    <property type="project" value="InterPro"/>
</dbReference>
<dbReference type="CDD" id="cd07302">
    <property type="entry name" value="CHD"/>
    <property type="match status" value="1"/>
</dbReference>
<dbReference type="SUPFAM" id="SSF52964">
    <property type="entry name" value="TolB, N-terminal domain"/>
    <property type="match status" value="1"/>
</dbReference>
<protein>
    <recommendedName>
        <fullName evidence="1">Guanylate cyclase domain-containing protein</fullName>
    </recommendedName>
</protein>
<keyword evidence="3" id="KW-1185">Reference proteome</keyword>
<dbReference type="GO" id="GO:0006171">
    <property type="term" value="P:cAMP biosynthetic process"/>
    <property type="evidence" value="ECO:0007669"/>
    <property type="project" value="TreeGrafter"/>
</dbReference>
<dbReference type="AlphaFoldDB" id="A0A6P0CEP0"/>
<dbReference type="PANTHER" id="PTHR43081">
    <property type="entry name" value="ADENYLATE CYCLASE, TERMINAL-DIFFERENTIATION SPECIFIC-RELATED"/>
    <property type="match status" value="1"/>
</dbReference>
<reference evidence="2 3" key="1">
    <citation type="submission" date="2020-01" db="EMBL/GenBank/DDBJ databases">
        <title>Sulfitobacter sediminilitoris sp. nov., isolated from a tidal flat.</title>
        <authorList>
            <person name="Park S."/>
            <person name="Yoon J.-H."/>
        </authorList>
    </citation>
    <scope>NUCLEOTIDE SEQUENCE [LARGE SCALE GENOMIC DNA]</scope>
    <source>
        <strain evidence="2 3">JBTF-M27</strain>
    </source>
</reference>
<dbReference type="Pfam" id="PF04052">
    <property type="entry name" value="TolB_N"/>
    <property type="match status" value="1"/>
</dbReference>
<evidence type="ECO:0000313" key="3">
    <source>
        <dbReference type="Proteomes" id="UP000468591"/>
    </source>
</evidence>
<feature type="domain" description="Guanylate cyclase" evidence="1">
    <location>
        <begin position="17"/>
        <end position="131"/>
    </location>
</feature>
<name>A0A6P0CEP0_9RHOB</name>
<dbReference type="InterPro" id="IPR007195">
    <property type="entry name" value="TolB_N"/>
</dbReference>
<dbReference type="SUPFAM" id="SSF55073">
    <property type="entry name" value="Nucleotide cyclase"/>
    <property type="match status" value="1"/>
</dbReference>
<comment type="caution">
    <text evidence="2">The sequence shown here is derived from an EMBL/GenBank/DDBJ whole genome shotgun (WGS) entry which is preliminary data.</text>
</comment>